<evidence type="ECO:0000313" key="1">
    <source>
        <dbReference type="EMBL" id="GHF78871.1"/>
    </source>
</evidence>
<dbReference type="InterPro" id="IPR006311">
    <property type="entry name" value="TAT_signal"/>
</dbReference>
<dbReference type="RefSeq" id="WP_189766901.1">
    <property type="nucleotide sequence ID" value="NZ_BNCK01000001.1"/>
</dbReference>
<reference evidence="1" key="1">
    <citation type="journal article" date="2014" name="Int. J. Syst. Evol. Microbiol.">
        <title>Complete genome sequence of Corynebacterium casei LMG S-19264T (=DSM 44701T), isolated from a smear-ripened cheese.</title>
        <authorList>
            <consortium name="US DOE Joint Genome Institute (JGI-PGF)"/>
            <person name="Walter F."/>
            <person name="Albersmeier A."/>
            <person name="Kalinowski J."/>
            <person name="Ruckert C."/>
        </authorList>
    </citation>
    <scope>NUCLEOTIDE SEQUENCE</scope>
    <source>
        <strain evidence="1">KCTC 42731</strain>
    </source>
</reference>
<evidence type="ECO:0008006" key="3">
    <source>
        <dbReference type="Google" id="ProtNLM"/>
    </source>
</evidence>
<organism evidence="1 2">
    <name type="scientific">Thalassotalea marina</name>
    <dbReference type="NCBI Taxonomy" id="1673741"/>
    <lineage>
        <taxon>Bacteria</taxon>
        <taxon>Pseudomonadati</taxon>
        <taxon>Pseudomonadota</taxon>
        <taxon>Gammaproteobacteria</taxon>
        <taxon>Alteromonadales</taxon>
        <taxon>Colwelliaceae</taxon>
        <taxon>Thalassotalea</taxon>
    </lineage>
</organism>
<name>A0A919BBV2_9GAMM</name>
<dbReference type="EMBL" id="BNCK01000001">
    <property type="protein sequence ID" value="GHF78871.1"/>
    <property type="molecule type" value="Genomic_DNA"/>
</dbReference>
<gene>
    <name evidence="1" type="ORF">GCM10017161_02480</name>
</gene>
<dbReference type="InterPro" id="IPR027056">
    <property type="entry name" value="Gluconate_2DH_su3"/>
</dbReference>
<dbReference type="AlphaFoldDB" id="A0A919BBV2"/>
<dbReference type="Proteomes" id="UP000623842">
    <property type="component" value="Unassembled WGS sequence"/>
</dbReference>
<dbReference type="Pfam" id="PF13618">
    <property type="entry name" value="Gluconate_2-dh3"/>
    <property type="match status" value="1"/>
</dbReference>
<comment type="caution">
    <text evidence="1">The sequence shown here is derived from an EMBL/GenBank/DDBJ whole genome shotgun (WGS) entry which is preliminary data.</text>
</comment>
<sequence>MKKHILDTAVNKRQFMQGLAVLMGAGVSAQLMSGQALASALSYQAESDSTNQALTLFTEKQMQCLHDICAQVLPQTDTPSAAQLGVHGFIDHQLSVCFSKEQQQQAIAIVEKIKQMAMSHWQKSYVELTAKQQILLLQQIEAQQAGFDEQDGAAFSLLKSLIVYGYFTTEIGATQVLAYQAVPGGFKGSIPYASVGKSYGSLAYY</sequence>
<proteinExistence type="predicted"/>
<accession>A0A919BBV2</accession>
<reference evidence="1" key="2">
    <citation type="submission" date="2020-09" db="EMBL/GenBank/DDBJ databases">
        <authorList>
            <person name="Sun Q."/>
            <person name="Kim S."/>
        </authorList>
    </citation>
    <scope>NUCLEOTIDE SEQUENCE</scope>
    <source>
        <strain evidence="1">KCTC 42731</strain>
    </source>
</reference>
<protein>
    <recommendedName>
        <fullName evidence="3">Gluconate 2-dehydrogenase subunit 3 family protein</fullName>
    </recommendedName>
</protein>
<dbReference type="PROSITE" id="PS51318">
    <property type="entry name" value="TAT"/>
    <property type="match status" value="1"/>
</dbReference>
<evidence type="ECO:0000313" key="2">
    <source>
        <dbReference type="Proteomes" id="UP000623842"/>
    </source>
</evidence>
<keyword evidence="2" id="KW-1185">Reference proteome</keyword>